<accession>A0ACC6U966</accession>
<keyword evidence="2" id="KW-1185">Reference proteome</keyword>
<evidence type="ECO:0000313" key="1">
    <source>
        <dbReference type="EMBL" id="MEX3936109.1"/>
    </source>
</evidence>
<gene>
    <name evidence="1" type="ORF">AB4Y32_30700</name>
</gene>
<comment type="caution">
    <text evidence="1">The sequence shown here is derived from an EMBL/GenBank/DDBJ whole genome shotgun (WGS) entry which is preliminary data.</text>
</comment>
<organism evidence="1 2">
    <name type="scientific">Paraburkholderia phymatum</name>
    <dbReference type="NCBI Taxonomy" id="148447"/>
    <lineage>
        <taxon>Bacteria</taxon>
        <taxon>Pseudomonadati</taxon>
        <taxon>Pseudomonadota</taxon>
        <taxon>Betaproteobacteria</taxon>
        <taxon>Burkholderiales</taxon>
        <taxon>Burkholderiaceae</taxon>
        <taxon>Paraburkholderia</taxon>
    </lineage>
</organism>
<reference evidence="1" key="1">
    <citation type="submission" date="2024-07" db="EMBL/GenBank/DDBJ databases">
        <title>A survey of Mimosa microsymbionts across Brazilian biomes reveals a high diversity of Paraburkholderia nodulating endemic species, but also that Cupriavidus is common as a symbiont of widespread species.</title>
        <authorList>
            <person name="Rouws L."/>
            <person name="Barauna A."/>
            <person name="Beukes C."/>
            <person name="Rouws J.R.C."/>
            <person name="De Faria S.M."/>
            <person name="Gross E."/>
            <person name="Bueno Dos Reis Junior F."/>
            <person name="Simon M.F."/>
            <person name="Maluk M."/>
            <person name="Odee D.W."/>
            <person name="Kenicer G."/>
            <person name="Young J.P.W."/>
            <person name="Reis V.M."/>
            <person name="Zilli J."/>
            <person name="James E.K."/>
        </authorList>
    </citation>
    <scope>NUCLEOTIDE SEQUENCE</scope>
    <source>
        <strain evidence="1">EG181B</strain>
    </source>
</reference>
<proteinExistence type="predicted"/>
<dbReference type="Proteomes" id="UP001558850">
    <property type="component" value="Unassembled WGS sequence"/>
</dbReference>
<sequence length="227" mass="25581">MALKRPRFPILEFDEWALSLSRGSAFNPKWLMPGESLVSILWKFACANVLPGDVLVHLISPCVDPHEGVVPVRTDIELTRLCRILRLPEDVLRVSLLDAALPGRFHAAFRYCRLCAAHGYHSVLHQLEDEYRCPAHHESLDTRCPHCGIETPYIVCTSVIEAPFRCVSCRSHFSYGRLSLLSTLPAMRRHERIAIRRRVFLRLGNAVDAVGSGFATSILDTRATPNQ</sequence>
<name>A0ACC6U966_9BURK</name>
<evidence type="ECO:0000313" key="2">
    <source>
        <dbReference type="Proteomes" id="UP001558850"/>
    </source>
</evidence>
<protein>
    <submittedName>
        <fullName evidence="1">Uncharacterized protein</fullName>
    </submittedName>
</protein>
<dbReference type="EMBL" id="JBFRCH010000027">
    <property type="protein sequence ID" value="MEX3936109.1"/>
    <property type="molecule type" value="Genomic_DNA"/>
</dbReference>